<feature type="region of interest" description="Disordered" evidence="1">
    <location>
        <begin position="96"/>
        <end position="126"/>
    </location>
</feature>
<comment type="caution">
    <text evidence="2">The sequence shown here is derived from an EMBL/GenBank/DDBJ whole genome shotgun (WGS) entry which is preliminary data.</text>
</comment>
<feature type="region of interest" description="Disordered" evidence="1">
    <location>
        <begin position="147"/>
        <end position="172"/>
    </location>
</feature>
<keyword evidence="3" id="KW-1185">Reference proteome</keyword>
<proteinExistence type="predicted"/>
<organism evidence="2 3">
    <name type="scientific">Dendrobium nobile</name>
    <name type="common">Orchid</name>
    <dbReference type="NCBI Taxonomy" id="94219"/>
    <lineage>
        <taxon>Eukaryota</taxon>
        <taxon>Viridiplantae</taxon>
        <taxon>Streptophyta</taxon>
        <taxon>Embryophyta</taxon>
        <taxon>Tracheophyta</taxon>
        <taxon>Spermatophyta</taxon>
        <taxon>Magnoliopsida</taxon>
        <taxon>Liliopsida</taxon>
        <taxon>Asparagales</taxon>
        <taxon>Orchidaceae</taxon>
        <taxon>Epidendroideae</taxon>
        <taxon>Malaxideae</taxon>
        <taxon>Dendrobiinae</taxon>
        <taxon>Dendrobium</taxon>
    </lineage>
</organism>
<name>A0A8T3BTS2_DENNO</name>
<evidence type="ECO:0000313" key="3">
    <source>
        <dbReference type="Proteomes" id="UP000829196"/>
    </source>
</evidence>
<protein>
    <submittedName>
        <fullName evidence="2">Uncharacterized protein</fullName>
    </submittedName>
</protein>
<dbReference type="EMBL" id="JAGYWB010000006">
    <property type="protein sequence ID" value="KAI0518983.1"/>
    <property type="molecule type" value="Genomic_DNA"/>
</dbReference>
<accession>A0A8T3BTS2</accession>
<gene>
    <name evidence="2" type="ORF">KFK09_006422</name>
</gene>
<evidence type="ECO:0000313" key="2">
    <source>
        <dbReference type="EMBL" id="KAI0518983.1"/>
    </source>
</evidence>
<dbReference type="AlphaFoldDB" id="A0A8T3BTS2"/>
<sequence length="191" mass="21357">MANLYTYIVHERSPSPFAQTESPSTLPIRKNPRRSFLAQEKTQAEILHVRRLPFVSPSREISQPFASLLQVRTTQAEVSQLRHLSIRKNRTPRYTVSLSRKNPGGNPLAPSLSLHSQEAKESPPLCSVSRTTTFPLRFVRSPLASPRSQFGKLSLSPSLARTPGPPASSVDRVRSPKALNLFTRAKCLKDY</sequence>
<dbReference type="Proteomes" id="UP000829196">
    <property type="component" value="Unassembled WGS sequence"/>
</dbReference>
<evidence type="ECO:0000256" key="1">
    <source>
        <dbReference type="SAM" id="MobiDB-lite"/>
    </source>
</evidence>
<reference evidence="2" key="1">
    <citation type="journal article" date="2022" name="Front. Genet.">
        <title>Chromosome-Scale Assembly of the Dendrobium nobile Genome Provides Insights Into the Molecular Mechanism of the Biosynthesis of the Medicinal Active Ingredient of Dendrobium.</title>
        <authorList>
            <person name="Xu Q."/>
            <person name="Niu S.-C."/>
            <person name="Li K.-L."/>
            <person name="Zheng P.-J."/>
            <person name="Zhang X.-J."/>
            <person name="Jia Y."/>
            <person name="Liu Y."/>
            <person name="Niu Y.-X."/>
            <person name="Yu L.-H."/>
            <person name="Chen D.-F."/>
            <person name="Zhang G.-Q."/>
        </authorList>
    </citation>
    <scope>NUCLEOTIDE SEQUENCE</scope>
    <source>
        <tissue evidence="2">Leaf</tissue>
    </source>
</reference>